<accession>A0AAN9TMR8</accession>
<feature type="domain" description="Glycosyltransferase 2-like" evidence="5">
    <location>
        <begin position="190"/>
        <end position="400"/>
    </location>
</feature>
<comment type="caution">
    <text evidence="6">The sequence shown here is derived from an EMBL/GenBank/DDBJ whole genome shotgun (WGS) entry which is preliminary data.</text>
</comment>
<proteinExistence type="inferred from homology"/>
<keyword evidence="2" id="KW-0328">Glycosyltransferase</keyword>
<gene>
    <name evidence="6" type="ORF">V9T40_008993</name>
</gene>
<dbReference type="PANTHER" id="PTHR16779:SF1">
    <property type="entry name" value="BETA-1,4-MANNOSYLTRANSFERASE EGH"/>
    <property type="match status" value="1"/>
</dbReference>
<organism evidence="6 7">
    <name type="scientific">Parthenolecanium corni</name>
    <dbReference type="NCBI Taxonomy" id="536013"/>
    <lineage>
        <taxon>Eukaryota</taxon>
        <taxon>Metazoa</taxon>
        <taxon>Ecdysozoa</taxon>
        <taxon>Arthropoda</taxon>
        <taxon>Hexapoda</taxon>
        <taxon>Insecta</taxon>
        <taxon>Pterygota</taxon>
        <taxon>Neoptera</taxon>
        <taxon>Paraneoptera</taxon>
        <taxon>Hemiptera</taxon>
        <taxon>Sternorrhyncha</taxon>
        <taxon>Coccoidea</taxon>
        <taxon>Coccidae</taxon>
        <taxon>Parthenolecanium</taxon>
    </lineage>
</organism>
<dbReference type="GO" id="GO:0019187">
    <property type="term" value="F:beta-1,4-mannosyltransferase activity"/>
    <property type="evidence" value="ECO:0007669"/>
    <property type="project" value="InterPro"/>
</dbReference>
<evidence type="ECO:0000313" key="6">
    <source>
        <dbReference type="EMBL" id="KAK7601552.1"/>
    </source>
</evidence>
<dbReference type="InterPro" id="IPR029044">
    <property type="entry name" value="Nucleotide-diphossugar_trans"/>
</dbReference>
<keyword evidence="7" id="KW-1185">Reference proteome</keyword>
<dbReference type="Gene3D" id="3.90.550.10">
    <property type="entry name" value="Spore Coat Polysaccharide Biosynthesis Protein SpsA, Chain A"/>
    <property type="match status" value="1"/>
</dbReference>
<keyword evidence="4" id="KW-0812">Transmembrane</keyword>
<evidence type="ECO:0000313" key="7">
    <source>
        <dbReference type="Proteomes" id="UP001367676"/>
    </source>
</evidence>
<keyword evidence="3" id="KW-0808">Transferase</keyword>
<dbReference type="Pfam" id="PF13632">
    <property type="entry name" value="Glyco_trans_2_3"/>
    <property type="match status" value="1"/>
</dbReference>
<evidence type="ECO:0000256" key="2">
    <source>
        <dbReference type="ARBA" id="ARBA00022676"/>
    </source>
</evidence>
<dbReference type="PANTHER" id="PTHR16779">
    <property type="entry name" value="BETA-1,4-MANNOSYLTRANSFERASE EGH"/>
    <property type="match status" value="1"/>
</dbReference>
<feature type="transmembrane region" description="Helical" evidence="4">
    <location>
        <begin position="424"/>
        <end position="445"/>
    </location>
</feature>
<dbReference type="EMBL" id="JBBCAQ010000010">
    <property type="protein sequence ID" value="KAK7601552.1"/>
    <property type="molecule type" value="Genomic_DNA"/>
</dbReference>
<name>A0AAN9TMR8_9HEMI</name>
<sequence length="470" mass="53752">MISNYEFKHLAHCTLLFCMLAFVVTFLSSVTTLKIGEQDQFYGFNPWAEYGTLGCSILFGCRLLVILALPQVVLNFIGLTCFNAFPGKVTLKGSSLLTPLVCVRIVTRGDYPALVRENVSRNMAKCLEAGMDNFLIEVVTDKPIGLPKHRRIREIVVPASYQPKRGAMYKARALQYCLEDDVNELADNDYIVHLDEETIMTHDSVRGIINFMLDGKYDFGQGLITYASDRVMNWITTLADSNRVADDMGKLRAQFNFFHKPLLSWKGSYIVSKVYAERHVSYDHGIRGSLAEDCYFAMKAYMEGYTFAFVDGEMWEKSPFTMWDFIQQRKRWVQGISLVVHSPEIAWRYKIWLALSLYAWITMPLSLSNIFLGLVFPLPTPMWLNFLCSFVATVNIYMFIFGAIKSLSIYRMGIIKYGSCIASILFVILISTFMENIAIIMGVFAQKKKFYVVDKDISMLKKDEIKLFSV</sequence>
<feature type="transmembrane region" description="Helical" evidence="4">
    <location>
        <begin position="351"/>
        <end position="376"/>
    </location>
</feature>
<dbReference type="InterPro" id="IPR027389">
    <property type="entry name" value="B_mannosylTrfase_Bre-3/Egh"/>
</dbReference>
<dbReference type="Proteomes" id="UP001367676">
    <property type="component" value="Unassembled WGS sequence"/>
</dbReference>
<reference evidence="6 7" key="1">
    <citation type="submission" date="2024-03" db="EMBL/GenBank/DDBJ databases">
        <title>Adaptation during the transition from Ophiocordyceps entomopathogen to insect associate is accompanied by gene loss and intensified selection.</title>
        <authorList>
            <person name="Ward C.M."/>
            <person name="Onetto C.A."/>
            <person name="Borneman A.R."/>
        </authorList>
    </citation>
    <scope>NUCLEOTIDE SEQUENCE [LARGE SCALE GENOMIC DNA]</scope>
    <source>
        <strain evidence="6">AWRI1</strain>
        <tissue evidence="6">Single Adult Female</tissue>
    </source>
</reference>
<evidence type="ECO:0000256" key="3">
    <source>
        <dbReference type="ARBA" id="ARBA00022679"/>
    </source>
</evidence>
<feature type="transmembrane region" description="Helical" evidence="4">
    <location>
        <begin position="382"/>
        <end position="404"/>
    </location>
</feature>
<feature type="transmembrane region" description="Helical" evidence="4">
    <location>
        <begin position="12"/>
        <end position="30"/>
    </location>
</feature>
<evidence type="ECO:0000256" key="1">
    <source>
        <dbReference type="ARBA" id="ARBA00006739"/>
    </source>
</evidence>
<keyword evidence="4" id="KW-0472">Membrane</keyword>
<evidence type="ECO:0000256" key="4">
    <source>
        <dbReference type="SAM" id="Phobius"/>
    </source>
</evidence>
<dbReference type="AlphaFoldDB" id="A0AAN9TMR8"/>
<dbReference type="FunFam" id="3.90.550.10:FF:000175">
    <property type="entry name" value="Beta-1,4-mannosyltransferase bre-3"/>
    <property type="match status" value="1"/>
</dbReference>
<keyword evidence="4" id="KW-1133">Transmembrane helix</keyword>
<dbReference type="GO" id="GO:0005737">
    <property type="term" value="C:cytoplasm"/>
    <property type="evidence" value="ECO:0007669"/>
    <property type="project" value="TreeGrafter"/>
</dbReference>
<dbReference type="SUPFAM" id="SSF53448">
    <property type="entry name" value="Nucleotide-diphospho-sugar transferases"/>
    <property type="match status" value="1"/>
</dbReference>
<evidence type="ECO:0000259" key="5">
    <source>
        <dbReference type="Pfam" id="PF13632"/>
    </source>
</evidence>
<comment type="similarity">
    <text evidence="1">Belongs to the glycosyltransferase 2 family.</text>
</comment>
<protein>
    <recommendedName>
        <fullName evidence="5">Glycosyltransferase 2-like domain-containing protein</fullName>
    </recommendedName>
</protein>
<dbReference type="InterPro" id="IPR001173">
    <property type="entry name" value="Glyco_trans_2-like"/>
</dbReference>